<proteinExistence type="inferred from homology"/>
<gene>
    <name evidence="5" type="ORF">WMO45_00385</name>
</gene>
<comment type="similarity">
    <text evidence="1">Belongs to the Mu gp47/PBSX XkdT family.</text>
</comment>
<evidence type="ECO:0000259" key="3">
    <source>
        <dbReference type="Pfam" id="PF26078"/>
    </source>
</evidence>
<dbReference type="InterPro" id="IPR052399">
    <property type="entry name" value="Phage_Baseplate_Assmbl_Protein"/>
</dbReference>
<dbReference type="Pfam" id="PF26078">
    <property type="entry name" value="Baseplate_J_M"/>
    <property type="match status" value="1"/>
</dbReference>
<dbReference type="PANTHER" id="PTHR37829">
    <property type="entry name" value="PHAGE-LIKE ELEMENT PBSX PROTEIN XKDT"/>
    <property type="match status" value="1"/>
</dbReference>
<dbReference type="InterPro" id="IPR058530">
    <property type="entry name" value="Baseplate_J-like_C"/>
</dbReference>
<dbReference type="Pfam" id="PF04865">
    <property type="entry name" value="Baseplate_J"/>
    <property type="match status" value="1"/>
</dbReference>
<dbReference type="PANTHER" id="PTHR37829:SF3">
    <property type="entry name" value="PROTEIN JAYE-RELATED"/>
    <property type="match status" value="1"/>
</dbReference>
<sequence length="365" mass="38578">MFEDRTPEALRAEMLEAIQQSQGVTAMAGGFADGIIAPNAEQISQAYQALRAVPSMLFVDAASGGYIDLVGRQYYNITRRPGTRAACSVQLTGSAGLDIPSGTAFLTAGGLAFTLTEGVTLDESGAGTGRLEAADIGSAYNVEAGAITRMYVNLPGLTAYHNEEAAGGTDEESDAALLARIQERVRQPPTSANGYQYRQWAMAVAGVGGAKVVELAEGPGTVGLTVVDSNHRAASEEIRTAVEQYLETVRPVGCTPTVAVPREVPVTVSASVILTGDGELEHVQSAFQAALSEYLVSLIDGKYGRVYYQPEEDTAYTLLYNRVLALLLNQEGVENAENLSVNSGVENLTLQPGEIPVLGEVELRE</sequence>
<dbReference type="InterPro" id="IPR006949">
    <property type="entry name" value="Barrel_Baseplate_J-like"/>
</dbReference>
<comment type="caution">
    <text evidence="5">The sequence shown here is derived from an EMBL/GenBank/DDBJ whole genome shotgun (WGS) entry which is preliminary data.</text>
</comment>
<feature type="domain" description="Baseplate J-like central" evidence="3">
    <location>
        <begin position="189"/>
        <end position="258"/>
    </location>
</feature>
<evidence type="ECO:0000259" key="4">
    <source>
        <dbReference type="Pfam" id="PF26079"/>
    </source>
</evidence>
<dbReference type="Proteomes" id="UP001440599">
    <property type="component" value="Unassembled WGS sequence"/>
</dbReference>
<evidence type="ECO:0000313" key="5">
    <source>
        <dbReference type="EMBL" id="MEQ2454969.1"/>
    </source>
</evidence>
<dbReference type="RefSeq" id="WP_349138646.1">
    <property type="nucleotide sequence ID" value="NZ_JBBMFT010000001.1"/>
</dbReference>
<accession>A0ABV1EK49</accession>
<keyword evidence="6" id="KW-1185">Reference proteome</keyword>
<dbReference type="InterPro" id="IPR058531">
    <property type="entry name" value="Baseplate_J_M"/>
</dbReference>
<feature type="domain" description="Baseplate J-like C-terminal" evidence="4">
    <location>
        <begin position="266"/>
        <end position="363"/>
    </location>
</feature>
<protein>
    <submittedName>
        <fullName evidence="5">Baseplate J/gp47 family protein</fullName>
    </submittedName>
</protein>
<dbReference type="EMBL" id="JBBMFT010000001">
    <property type="protein sequence ID" value="MEQ2454969.1"/>
    <property type="molecule type" value="Genomic_DNA"/>
</dbReference>
<dbReference type="Pfam" id="PF26079">
    <property type="entry name" value="Baseplate_J_C"/>
    <property type="match status" value="1"/>
</dbReference>
<evidence type="ECO:0000313" key="6">
    <source>
        <dbReference type="Proteomes" id="UP001440599"/>
    </source>
</evidence>
<feature type="domain" description="Baseplate protein J-like barrel" evidence="2">
    <location>
        <begin position="89"/>
        <end position="168"/>
    </location>
</feature>
<name>A0ABV1EK49_9FIRM</name>
<reference evidence="5 6" key="1">
    <citation type="submission" date="2024-03" db="EMBL/GenBank/DDBJ databases">
        <title>Human intestinal bacterial collection.</title>
        <authorList>
            <person name="Pauvert C."/>
            <person name="Hitch T.C.A."/>
            <person name="Clavel T."/>
        </authorList>
    </citation>
    <scope>NUCLEOTIDE SEQUENCE [LARGE SCALE GENOMIC DNA]</scope>
    <source>
        <strain evidence="5 6">CLA-AP-H34</strain>
    </source>
</reference>
<evidence type="ECO:0000259" key="2">
    <source>
        <dbReference type="Pfam" id="PF04865"/>
    </source>
</evidence>
<evidence type="ECO:0000256" key="1">
    <source>
        <dbReference type="ARBA" id="ARBA00038087"/>
    </source>
</evidence>
<organism evidence="5 6">
    <name type="scientific">Flavonifractor hominis</name>
    <dbReference type="NCBI Taxonomy" id="3133178"/>
    <lineage>
        <taxon>Bacteria</taxon>
        <taxon>Bacillati</taxon>
        <taxon>Bacillota</taxon>
        <taxon>Clostridia</taxon>
        <taxon>Eubacteriales</taxon>
        <taxon>Oscillospiraceae</taxon>
        <taxon>Flavonifractor</taxon>
    </lineage>
</organism>